<name>A0AA86QV18_9EUKA</name>
<dbReference type="EMBL" id="CAXDID020000165">
    <property type="protein sequence ID" value="CAL6045729.1"/>
    <property type="molecule type" value="Genomic_DNA"/>
</dbReference>
<evidence type="ECO:0000313" key="2">
    <source>
        <dbReference type="EMBL" id="CAL6045729.1"/>
    </source>
</evidence>
<dbReference type="AlphaFoldDB" id="A0AA86QV18"/>
<proteinExistence type="predicted"/>
<evidence type="ECO:0000313" key="1">
    <source>
        <dbReference type="EMBL" id="CAI9964688.1"/>
    </source>
</evidence>
<sequence length="136" mass="14647">MEFPQYSLMEGSTCKCTPSYTTMQSGVCTCPAGSSFNNGACECTATASIMSGGVCVCPAGSSLQGNACECYVKGSEMQNNQCVCTKDYSGIWWNGGKFWCPQRQLCCTLNDAGPSYSCSDDETYWKGCSDRPHYVT</sequence>
<gene>
    <name evidence="2" type="ORF">HINF_LOCUS41317</name>
    <name evidence="1" type="ORF">HINF_LOCUS52333</name>
</gene>
<comment type="caution">
    <text evidence="1">The sequence shown here is derived from an EMBL/GenBank/DDBJ whole genome shotgun (WGS) entry which is preliminary data.</text>
</comment>
<protein>
    <submittedName>
        <fullName evidence="1">Uncharacterized protein</fullName>
    </submittedName>
</protein>
<dbReference type="Proteomes" id="UP001642409">
    <property type="component" value="Unassembled WGS sequence"/>
</dbReference>
<evidence type="ECO:0000313" key="3">
    <source>
        <dbReference type="Proteomes" id="UP001642409"/>
    </source>
</evidence>
<accession>A0AA86QV18</accession>
<dbReference type="EMBL" id="CATOUU010000981">
    <property type="protein sequence ID" value="CAI9964688.1"/>
    <property type="molecule type" value="Genomic_DNA"/>
</dbReference>
<reference evidence="2 3" key="2">
    <citation type="submission" date="2024-07" db="EMBL/GenBank/DDBJ databases">
        <authorList>
            <person name="Akdeniz Z."/>
        </authorList>
    </citation>
    <scope>NUCLEOTIDE SEQUENCE [LARGE SCALE GENOMIC DNA]</scope>
</reference>
<organism evidence="1">
    <name type="scientific">Hexamita inflata</name>
    <dbReference type="NCBI Taxonomy" id="28002"/>
    <lineage>
        <taxon>Eukaryota</taxon>
        <taxon>Metamonada</taxon>
        <taxon>Diplomonadida</taxon>
        <taxon>Hexamitidae</taxon>
        <taxon>Hexamitinae</taxon>
        <taxon>Hexamita</taxon>
    </lineage>
</organism>
<keyword evidence="3" id="KW-1185">Reference proteome</keyword>
<reference evidence="1" key="1">
    <citation type="submission" date="2023-06" db="EMBL/GenBank/DDBJ databases">
        <authorList>
            <person name="Kurt Z."/>
        </authorList>
    </citation>
    <scope>NUCLEOTIDE SEQUENCE</scope>
</reference>